<dbReference type="Proteomes" id="UP000094764">
    <property type="component" value="Unassembled WGS sequence"/>
</dbReference>
<gene>
    <name evidence="2" type="ORF">BCR23_05980</name>
</gene>
<keyword evidence="1" id="KW-0472">Membrane</keyword>
<keyword evidence="1" id="KW-1133">Transmembrane helix</keyword>
<evidence type="ECO:0000256" key="1">
    <source>
        <dbReference type="SAM" id="Phobius"/>
    </source>
</evidence>
<dbReference type="EMBL" id="MIKB01000013">
    <property type="protein sequence ID" value="OEG16436.1"/>
    <property type="molecule type" value="Genomic_DNA"/>
</dbReference>
<accession>A0A1E5GUR2</accession>
<dbReference type="RefSeq" id="WP_069634888.1">
    <property type="nucleotide sequence ID" value="NZ_JXKZ01000009.1"/>
</dbReference>
<name>A0A1E5GUR2_9ENTE</name>
<dbReference type="OrthoDB" id="2174946at2"/>
<evidence type="ECO:0000313" key="3">
    <source>
        <dbReference type="Proteomes" id="UP000094764"/>
    </source>
</evidence>
<feature type="transmembrane region" description="Helical" evidence="1">
    <location>
        <begin position="29"/>
        <end position="49"/>
    </location>
</feature>
<dbReference type="AlphaFoldDB" id="A0A1E5GUR2"/>
<sequence length="403" mass="47385">MEERNEDIKHDLEYYKSGIRQLYVKSYQMYIMGLIAMMLLTVTGINVSVSVFRGLLLLIFVAEIGGLIYLLRFLRETSFEAYYQTIPDKLIQAFPTMEEQQIQEDNQAYYFLDSQGELVKLNKKNIRNFPSKIRQYTLLVGFNFETDKVRFEQPLHFYYYDITQITHSENYKKEVLKNTNFIAKRKKRRIKTIILSLIGLALVGTILYFSWQTYVKEHRWALVEKQAREVLEEEINEQKTMIKHVTISRGEETIEIDLPKDFQTKEGYHVKVDDEKGRSYQSFISDAFSFEVSMIEISAYSDFAAYLKTATQIRDDSSVDKKEETLHPDFFKHEYSEQTKVNKGNGSENSHRIVYVYYFESEGNYGTVALRVNNKQNDQLIAPDKAASFILKSLKFDREESII</sequence>
<keyword evidence="3" id="KW-1185">Reference proteome</keyword>
<feature type="transmembrane region" description="Helical" evidence="1">
    <location>
        <begin position="55"/>
        <end position="74"/>
    </location>
</feature>
<organism evidence="2 3">
    <name type="scientific">Enterococcus quebecensis</name>
    <dbReference type="NCBI Taxonomy" id="903983"/>
    <lineage>
        <taxon>Bacteria</taxon>
        <taxon>Bacillati</taxon>
        <taxon>Bacillota</taxon>
        <taxon>Bacilli</taxon>
        <taxon>Lactobacillales</taxon>
        <taxon>Enterococcaceae</taxon>
        <taxon>Enterococcus</taxon>
    </lineage>
</organism>
<keyword evidence="1" id="KW-0812">Transmembrane</keyword>
<evidence type="ECO:0000313" key="2">
    <source>
        <dbReference type="EMBL" id="OEG16436.1"/>
    </source>
</evidence>
<reference evidence="3" key="1">
    <citation type="submission" date="2016-09" db="EMBL/GenBank/DDBJ databases">
        <authorList>
            <person name="Gulvik C.A."/>
        </authorList>
    </citation>
    <scope>NUCLEOTIDE SEQUENCE [LARGE SCALE GENOMIC DNA]</scope>
    <source>
        <strain evidence="3">LMG 26306</strain>
    </source>
</reference>
<feature type="transmembrane region" description="Helical" evidence="1">
    <location>
        <begin position="193"/>
        <end position="211"/>
    </location>
</feature>
<protein>
    <submittedName>
        <fullName evidence="2">Uncharacterized protein</fullName>
    </submittedName>
</protein>
<comment type="caution">
    <text evidence="2">The sequence shown here is derived from an EMBL/GenBank/DDBJ whole genome shotgun (WGS) entry which is preliminary data.</text>
</comment>
<proteinExistence type="predicted"/>